<protein>
    <submittedName>
        <fullName evidence="2">Uncharacterized protein</fullName>
    </submittedName>
</protein>
<feature type="transmembrane region" description="Helical" evidence="1">
    <location>
        <begin position="105"/>
        <end position="124"/>
    </location>
</feature>
<keyword evidence="1" id="KW-1133">Transmembrane helix</keyword>
<dbReference type="AlphaFoldDB" id="A0A9D4X3P4"/>
<feature type="transmembrane region" description="Helical" evidence="1">
    <location>
        <begin position="73"/>
        <end position="93"/>
    </location>
</feature>
<dbReference type="PANTHER" id="PTHR37224">
    <property type="entry name" value="OS02G0804400 PROTEIN"/>
    <property type="match status" value="1"/>
</dbReference>
<dbReference type="Proteomes" id="UP001058974">
    <property type="component" value="Chromosome 5"/>
</dbReference>
<proteinExistence type="predicted"/>
<dbReference type="Gramene" id="PSAT_LOCUS19142_t1">
    <property type="protein sequence ID" value="CAL5199780.1"/>
    <property type="gene ID" value="PSAT_LOCUS19142"/>
</dbReference>
<evidence type="ECO:0000256" key="1">
    <source>
        <dbReference type="SAM" id="Phobius"/>
    </source>
</evidence>
<dbReference type="OrthoDB" id="513929at2759"/>
<evidence type="ECO:0000313" key="3">
    <source>
        <dbReference type="Proteomes" id="UP001058974"/>
    </source>
</evidence>
<dbReference type="Gramene" id="Psat05G0833400-T1">
    <property type="protein sequence ID" value="KAI5414149.1"/>
    <property type="gene ID" value="KIW84_058334"/>
</dbReference>
<reference evidence="2 3" key="1">
    <citation type="journal article" date="2022" name="Nat. Genet.">
        <title>Improved pea reference genome and pan-genome highlight genomic features and evolutionary characteristics.</title>
        <authorList>
            <person name="Yang T."/>
            <person name="Liu R."/>
            <person name="Luo Y."/>
            <person name="Hu S."/>
            <person name="Wang D."/>
            <person name="Wang C."/>
            <person name="Pandey M.K."/>
            <person name="Ge S."/>
            <person name="Xu Q."/>
            <person name="Li N."/>
            <person name="Li G."/>
            <person name="Huang Y."/>
            <person name="Saxena R.K."/>
            <person name="Ji Y."/>
            <person name="Li M."/>
            <person name="Yan X."/>
            <person name="He Y."/>
            <person name="Liu Y."/>
            <person name="Wang X."/>
            <person name="Xiang C."/>
            <person name="Varshney R.K."/>
            <person name="Ding H."/>
            <person name="Gao S."/>
            <person name="Zong X."/>
        </authorList>
    </citation>
    <scope>NUCLEOTIDE SEQUENCE [LARGE SCALE GENOMIC DNA]</scope>
    <source>
        <strain evidence="2 3">cv. Zhongwan 6</strain>
    </source>
</reference>
<organism evidence="2 3">
    <name type="scientific">Pisum sativum</name>
    <name type="common">Garden pea</name>
    <name type="synonym">Lathyrus oleraceus</name>
    <dbReference type="NCBI Taxonomy" id="3888"/>
    <lineage>
        <taxon>Eukaryota</taxon>
        <taxon>Viridiplantae</taxon>
        <taxon>Streptophyta</taxon>
        <taxon>Embryophyta</taxon>
        <taxon>Tracheophyta</taxon>
        <taxon>Spermatophyta</taxon>
        <taxon>Magnoliopsida</taxon>
        <taxon>eudicotyledons</taxon>
        <taxon>Gunneridae</taxon>
        <taxon>Pentapetalae</taxon>
        <taxon>rosids</taxon>
        <taxon>fabids</taxon>
        <taxon>Fabales</taxon>
        <taxon>Fabaceae</taxon>
        <taxon>Papilionoideae</taxon>
        <taxon>50 kb inversion clade</taxon>
        <taxon>NPAAA clade</taxon>
        <taxon>Hologalegina</taxon>
        <taxon>IRL clade</taxon>
        <taxon>Fabeae</taxon>
        <taxon>Lathyrus</taxon>
    </lineage>
</organism>
<gene>
    <name evidence="2" type="ORF">KIW84_058334</name>
</gene>
<dbReference type="Gramene" id="Psat5g303480.1">
    <property type="protein sequence ID" value="Psat5g303480.1.cds"/>
    <property type="gene ID" value="Psat5g303480"/>
</dbReference>
<comment type="caution">
    <text evidence="2">The sequence shown here is derived from an EMBL/GenBank/DDBJ whole genome shotgun (WGS) entry which is preliminary data.</text>
</comment>
<name>A0A9D4X3P4_PEA</name>
<keyword evidence="1" id="KW-0472">Membrane</keyword>
<evidence type="ECO:0000313" key="2">
    <source>
        <dbReference type="EMBL" id="KAI5414149.1"/>
    </source>
</evidence>
<keyword evidence="1" id="KW-0812">Transmembrane</keyword>
<keyword evidence="3" id="KW-1185">Reference proteome</keyword>
<dbReference type="EMBL" id="JAMSHJ010000005">
    <property type="protein sequence ID" value="KAI5414149.1"/>
    <property type="molecule type" value="Genomic_DNA"/>
</dbReference>
<sequence>MATSVSEIVGLGSTYNNCKFSCFRRKVNVVTSPNASLLFPATTTTRLSSVVPRALDPKNGEQNSTTSSFQEDLVYVAKLVMGSFAGAGVIKYGTGVFPEITTPNLVLALVIISTPVIVAVFLLINQSLRQKT</sequence>
<accession>A0A9D4X3P4</accession>